<keyword evidence="3" id="KW-1185">Reference proteome</keyword>
<dbReference type="AlphaFoldDB" id="A0A939J9H4"/>
<protein>
    <submittedName>
        <fullName evidence="2">Uncharacterized protein</fullName>
    </submittedName>
</protein>
<name>A0A939J9H4_9HYPH</name>
<proteinExistence type="predicted"/>
<comment type="caution">
    <text evidence="2">The sequence shown here is derived from an EMBL/GenBank/DDBJ whole genome shotgun (WGS) entry which is preliminary data.</text>
</comment>
<evidence type="ECO:0000313" key="3">
    <source>
        <dbReference type="Proteomes" id="UP000664779"/>
    </source>
</evidence>
<reference evidence="2" key="1">
    <citation type="submission" date="2021-03" db="EMBL/GenBank/DDBJ databases">
        <title>Roseibium sp. CAU 1637 isolated from Incheon.</title>
        <authorList>
            <person name="Kim W."/>
        </authorList>
    </citation>
    <scope>NUCLEOTIDE SEQUENCE</scope>
    <source>
        <strain evidence="2">CAU 1637</strain>
    </source>
</reference>
<keyword evidence="1" id="KW-1133">Transmembrane helix</keyword>
<feature type="transmembrane region" description="Helical" evidence="1">
    <location>
        <begin position="45"/>
        <end position="66"/>
    </location>
</feature>
<dbReference type="EMBL" id="JAFLNF010000003">
    <property type="protein sequence ID" value="MBO0345398.1"/>
    <property type="molecule type" value="Genomic_DNA"/>
</dbReference>
<gene>
    <name evidence="2" type="ORF">J0X15_09220</name>
</gene>
<evidence type="ECO:0000313" key="2">
    <source>
        <dbReference type="EMBL" id="MBO0345398.1"/>
    </source>
</evidence>
<accession>A0A939J9H4</accession>
<dbReference type="Proteomes" id="UP000664779">
    <property type="component" value="Unassembled WGS sequence"/>
</dbReference>
<keyword evidence="1" id="KW-0472">Membrane</keyword>
<dbReference type="RefSeq" id="WP_206939924.1">
    <property type="nucleotide sequence ID" value="NZ_JAFLNF010000003.1"/>
</dbReference>
<sequence length="67" mass="7141">MTVPFIPGPEDNRASPVGTRFEAQLRAASDVSDDGRAPKRRRESLLLFSGVGLLILSACMVVIAGID</sequence>
<evidence type="ECO:0000256" key="1">
    <source>
        <dbReference type="SAM" id="Phobius"/>
    </source>
</evidence>
<keyword evidence="1" id="KW-0812">Transmembrane</keyword>
<organism evidence="2 3">
    <name type="scientific">Roseibium limicola</name>
    <dbReference type="NCBI Taxonomy" id="2816037"/>
    <lineage>
        <taxon>Bacteria</taxon>
        <taxon>Pseudomonadati</taxon>
        <taxon>Pseudomonadota</taxon>
        <taxon>Alphaproteobacteria</taxon>
        <taxon>Hyphomicrobiales</taxon>
        <taxon>Stappiaceae</taxon>
        <taxon>Roseibium</taxon>
    </lineage>
</organism>